<dbReference type="InterPro" id="IPR001680">
    <property type="entry name" value="WD40_rpt"/>
</dbReference>
<keyword evidence="4" id="KW-1185">Reference proteome</keyword>
<dbReference type="EMBL" id="SKCS01000406">
    <property type="protein sequence ID" value="TNN08607.1"/>
    <property type="molecule type" value="Genomic_DNA"/>
</dbReference>
<dbReference type="InterPro" id="IPR036322">
    <property type="entry name" value="WD40_repeat_dom_sf"/>
</dbReference>
<dbReference type="OrthoDB" id="6270337at2759"/>
<evidence type="ECO:0000313" key="3">
    <source>
        <dbReference type="EMBL" id="TNN08607.1"/>
    </source>
</evidence>
<evidence type="ECO:0000313" key="4">
    <source>
        <dbReference type="Proteomes" id="UP000311919"/>
    </source>
</evidence>
<dbReference type="InterPro" id="IPR051179">
    <property type="entry name" value="WD_repeat_multifunction"/>
</dbReference>
<organism evidence="3 4">
    <name type="scientific">Schistosoma japonicum</name>
    <name type="common">Blood fluke</name>
    <dbReference type="NCBI Taxonomy" id="6182"/>
    <lineage>
        <taxon>Eukaryota</taxon>
        <taxon>Metazoa</taxon>
        <taxon>Spiralia</taxon>
        <taxon>Lophotrochozoa</taxon>
        <taxon>Platyhelminthes</taxon>
        <taxon>Trematoda</taxon>
        <taxon>Digenea</taxon>
        <taxon>Strigeidida</taxon>
        <taxon>Schistosomatoidea</taxon>
        <taxon>Schistosomatidae</taxon>
        <taxon>Schistosoma</taxon>
    </lineage>
</organism>
<gene>
    <name evidence="3" type="ORF">EWB00_006943</name>
</gene>
<evidence type="ECO:0000256" key="1">
    <source>
        <dbReference type="ARBA" id="ARBA00022574"/>
    </source>
</evidence>
<comment type="caution">
    <text evidence="3">The sequence shown here is derived from an EMBL/GenBank/DDBJ whole genome shotgun (WGS) entry which is preliminary data.</text>
</comment>
<proteinExistence type="predicted"/>
<dbReference type="Gene3D" id="2.130.10.10">
    <property type="entry name" value="YVTN repeat-like/Quinoprotein amine dehydrogenase"/>
    <property type="match status" value="2"/>
</dbReference>
<dbReference type="SMART" id="SM00320">
    <property type="entry name" value="WD40"/>
    <property type="match status" value="5"/>
</dbReference>
<name>A0A4Z2CWH1_SCHJA</name>
<reference evidence="3 4" key="1">
    <citation type="submission" date="2019-03" db="EMBL/GenBank/DDBJ databases">
        <title>An improved genome assembly of the fluke Schistosoma japonicum.</title>
        <authorList>
            <person name="Hu W."/>
            <person name="Luo F."/>
            <person name="Yin M."/>
            <person name="Mo X."/>
            <person name="Sun C."/>
            <person name="Wu Q."/>
            <person name="Zhu B."/>
            <person name="Xiang M."/>
            <person name="Wang J."/>
            <person name="Wang Y."/>
            <person name="Zhang T."/>
            <person name="Xu B."/>
            <person name="Zheng H."/>
            <person name="Feng Z."/>
        </authorList>
    </citation>
    <scope>NUCLEOTIDE SEQUENCE [LARGE SCALE GENOMIC DNA]</scope>
    <source>
        <strain evidence="3">HuSjv2</strain>
        <tissue evidence="3">Worms</tissue>
    </source>
</reference>
<keyword evidence="1" id="KW-0853">WD repeat</keyword>
<evidence type="ECO:0008006" key="5">
    <source>
        <dbReference type="Google" id="ProtNLM"/>
    </source>
</evidence>
<keyword evidence="2" id="KW-0677">Repeat</keyword>
<dbReference type="Proteomes" id="UP000311919">
    <property type="component" value="Unassembled WGS sequence"/>
</dbReference>
<accession>A0A4Z2CWH1</accession>
<sequence length="606" mass="68372">MDSFFTDQHSCLAAVQDSSVCFWSVLYDKNSSGSPLPNTGINSLEVSESPFLTYKPQLTTCSVTSIQWDPRSCKLAVIDNFGSAIYFQRLFTKKSHGHDKNTSEITTFNLASQNYTVTCIAFPQRSGRYLAVGISTGLIHLYRCRIQISFHSQLRCNNITIENSSSNEVQPRCITWLLNDRVIAAGYNNGSIVLFLAASSTPTGECENFILPFPSYSSNHNCYSSPACTTLKTFKKDNTLLCCGYSDGSIILWNIQWPIIGNTHEYILNHWDPKSFLSTTTNVNKCEYRVVDIALFSDQLLFSVGAPDMNLRMWSISSSCSKPIKTLSPIDEQHGYLSVDVASNTSILATGLINGNIWFYNVHDFSSPIRCICFGLVVPVRLLSFSFTSRSSDEVKFSSPESTYPTGSTLQDGNCDVKSRSNLALIHSAVNDTSSSSRRPLCEVTNVITESKPETWASLLREFSVPELSLHSDSSLLPSSDQDSVKLSWSEVNPDNLKNVLLFKSELNEDDRSKNQKSESVDHHNIEDTVDVNSVKVTHEWLDQYFSIRFRSMMSDLNWSHNELLFKFSKLEWKFDQMCEQFRSIITQMKHENDLLRFALNQHPQI</sequence>
<dbReference type="SUPFAM" id="SSF50978">
    <property type="entry name" value="WD40 repeat-like"/>
    <property type="match status" value="1"/>
</dbReference>
<protein>
    <recommendedName>
        <fullName evidence="5">WD repeat-containing protein</fullName>
    </recommendedName>
</protein>
<dbReference type="InterPro" id="IPR015943">
    <property type="entry name" value="WD40/YVTN_repeat-like_dom_sf"/>
</dbReference>
<dbReference type="PANTHER" id="PTHR19857:SF8">
    <property type="entry name" value="ANGIO-ASSOCIATED MIGRATORY CELL PROTEIN"/>
    <property type="match status" value="1"/>
</dbReference>
<evidence type="ECO:0000256" key="2">
    <source>
        <dbReference type="ARBA" id="ARBA00022737"/>
    </source>
</evidence>
<dbReference type="PANTHER" id="PTHR19857">
    <property type="entry name" value="MITOCHONDRIAL DIVISION PROTEIN 1-RELATED"/>
    <property type="match status" value="1"/>
</dbReference>
<dbReference type="AlphaFoldDB" id="A0A4Z2CWH1"/>